<organism evidence="2 3">
    <name type="scientific">Octopus vulgaris</name>
    <name type="common">Common octopus</name>
    <dbReference type="NCBI Taxonomy" id="6645"/>
    <lineage>
        <taxon>Eukaryota</taxon>
        <taxon>Metazoa</taxon>
        <taxon>Spiralia</taxon>
        <taxon>Lophotrochozoa</taxon>
        <taxon>Mollusca</taxon>
        <taxon>Cephalopoda</taxon>
        <taxon>Coleoidea</taxon>
        <taxon>Octopodiformes</taxon>
        <taxon>Octopoda</taxon>
        <taxon>Incirrata</taxon>
        <taxon>Octopodidae</taxon>
        <taxon>Octopus</taxon>
    </lineage>
</organism>
<keyword evidence="1" id="KW-0812">Transmembrane</keyword>
<gene>
    <name evidence="2" type="ORF">OCTVUL_1B014363</name>
</gene>
<evidence type="ECO:0000313" key="2">
    <source>
        <dbReference type="EMBL" id="CAI9717065.1"/>
    </source>
</evidence>
<dbReference type="EMBL" id="OX597815">
    <property type="protein sequence ID" value="CAI9717065.1"/>
    <property type="molecule type" value="Genomic_DNA"/>
</dbReference>
<dbReference type="AlphaFoldDB" id="A0AA36EYT1"/>
<dbReference type="Proteomes" id="UP001162480">
    <property type="component" value="Chromosome 2"/>
</dbReference>
<proteinExistence type="predicted"/>
<evidence type="ECO:0000313" key="3">
    <source>
        <dbReference type="Proteomes" id="UP001162480"/>
    </source>
</evidence>
<sequence length="68" mass="6907">MIVENEKNLVKNIFIHTQIHSHVVALEGGVSFVFVAVVSTLGVAATFAVVGAASSRIAGTASTVAVVA</sequence>
<evidence type="ECO:0000256" key="1">
    <source>
        <dbReference type="SAM" id="Phobius"/>
    </source>
</evidence>
<keyword evidence="1" id="KW-1133">Transmembrane helix</keyword>
<feature type="transmembrane region" description="Helical" evidence="1">
    <location>
        <begin position="30"/>
        <end position="53"/>
    </location>
</feature>
<keyword evidence="3" id="KW-1185">Reference proteome</keyword>
<protein>
    <submittedName>
        <fullName evidence="2">Uncharacterized protein</fullName>
    </submittedName>
</protein>
<name>A0AA36EYT1_OCTVU</name>
<keyword evidence="1" id="KW-0472">Membrane</keyword>
<reference evidence="2" key="1">
    <citation type="submission" date="2023-08" db="EMBL/GenBank/DDBJ databases">
        <authorList>
            <person name="Alioto T."/>
            <person name="Alioto T."/>
            <person name="Gomez Garrido J."/>
        </authorList>
    </citation>
    <scope>NUCLEOTIDE SEQUENCE</scope>
</reference>
<accession>A0AA36EYT1</accession>